<dbReference type="InterPro" id="IPR001394">
    <property type="entry name" value="Peptidase_C19_UCH"/>
</dbReference>
<reference evidence="11" key="1">
    <citation type="journal article" date="2020" name="Fungal Divers.">
        <title>Resolving the Mortierellaceae phylogeny through synthesis of multi-gene phylogenetics and phylogenomics.</title>
        <authorList>
            <person name="Vandepol N."/>
            <person name="Liber J."/>
            <person name="Desiro A."/>
            <person name="Na H."/>
            <person name="Kennedy M."/>
            <person name="Barry K."/>
            <person name="Grigoriev I.V."/>
            <person name="Miller A.N."/>
            <person name="O'Donnell K."/>
            <person name="Stajich J.E."/>
            <person name="Bonito G."/>
        </authorList>
    </citation>
    <scope>NUCLEOTIDE SEQUENCE</scope>
    <source>
        <strain evidence="11">NRRL 2769</strain>
    </source>
</reference>
<keyword evidence="5" id="KW-0833">Ubl conjugation pathway</keyword>
<dbReference type="GO" id="GO:0016579">
    <property type="term" value="P:protein deubiquitination"/>
    <property type="evidence" value="ECO:0007669"/>
    <property type="project" value="InterPro"/>
</dbReference>
<comment type="catalytic activity">
    <reaction evidence="1">
        <text>Thiol-dependent hydrolysis of ester, thioester, amide, peptide and isopeptide bonds formed by the C-terminal Gly of ubiquitin (a 76-residue protein attached to proteins as an intracellular targeting signal).</text>
        <dbReference type="EC" id="3.4.19.12"/>
    </reaction>
</comment>
<dbReference type="InterPro" id="IPR001763">
    <property type="entry name" value="Rhodanese-like_dom"/>
</dbReference>
<feature type="region of interest" description="Disordered" evidence="8">
    <location>
        <begin position="450"/>
        <end position="488"/>
    </location>
</feature>
<proteinExistence type="inferred from homology"/>
<protein>
    <recommendedName>
        <fullName evidence="3">ubiquitinyl hydrolase 1</fullName>
        <ecNumber evidence="3">3.4.19.12</ecNumber>
    </recommendedName>
</protein>
<keyword evidence="12" id="KW-1185">Reference proteome</keyword>
<gene>
    <name evidence="11" type="primary">DOA4</name>
    <name evidence="11" type="ORF">BGZ80_002809</name>
</gene>
<evidence type="ECO:0000256" key="8">
    <source>
        <dbReference type="SAM" id="MobiDB-lite"/>
    </source>
</evidence>
<dbReference type="SUPFAM" id="SSF52821">
    <property type="entry name" value="Rhodanese/Cell cycle control phosphatase"/>
    <property type="match status" value="1"/>
</dbReference>
<evidence type="ECO:0000256" key="4">
    <source>
        <dbReference type="ARBA" id="ARBA00022670"/>
    </source>
</evidence>
<dbReference type="PANTHER" id="PTHR21646">
    <property type="entry name" value="UBIQUITIN CARBOXYL-TERMINAL HYDROLASE"/>
    <property type="match status" value="1"/>
</dbReference>
<dbReference type="PROSITE" id="PS50206">
    <property type="entry name" value="RHODANESE_3"/>
    <property type="match status" value="1"/>
</dbReference>
<dbReference type="PROSITE" id="PS50235">
    <property type="entry name" value="USP_3"/>
    <property type="match status" value="1"/>
</dbReference>
<feature type="domain" description="USP" evidence="10">
    <location>
        <begin position="710"/>
        <end position="1058"/>
    </location>
</feature>
<dbReference type="SMART" id="SM00450">
    <property type="entry name" value="RHOD"/>
    <property type="match status" value="1"/>
</dbReference>
<dbReference type="Gene3D" id="3.40.250.10">
    <property type="entry name" value="Rhodanese-like domain"/>
    <property type="match status" value="1"/>
</dbReference>
<dbReference type="InterPro" id="IPR050185">
    <property type="entry name" value="Ub_carboxyl-term_hydrolase"/>
</dbReference>
<dbReference type="SUPFAM" id="SSF54001">
    <property type="entry name" value="Cysteine proteinases"/>
    <property type="match status" value="1"/>
</dbReference>
<keyword evidence="6" id="KW-0378">Hydrolase</keyword>
<organism evidence="11 12">
    <name type="scientific">Entomortierella chlamydospora</name>
    <dbReference type="NCBI Taxonomy" id="101097"/>
    <lineage>
        <taxon>Eukaryota</taxon>
        <taxon>Fungi</taxon>
        <taxon>Fungi incertae sedis</taxon>
        <taxon>Mucoromycota</taxon>
        <taxon>Mortierellomycotina</taxon>
        <taxon>Mortierellomycetes</taxon>
        <taxon>Mortierellales</taxon>
        <taxon>Mortierellaceae</taxon>
        <taxon>Entomortierella</taxon>
    </lineage>
</organism>
<dbReference type="GO" id="GO:0006508">
    <property type="term" value="P:proteolysis"/>
    <property type="evidence" value="ECO:0007669"/>
    <property type="project" value="UniProtKB-KW"/>
</dbReference>
<name>A0A9P6T310_9FUNG</name>
<feature type="domain" description="Rhodanese" evidence="9">
    <location>
        <begin position="314"/>
        <end position="436"/>
    </location>
</feature>
<dbReference type="Proteomes" id="UP000703661">
    <property type="component" value="Unassembled WGS sequence"/>
</dbReference>
<dbReference type="InterPro" id="IPR038765">
    <property type="entry name" value="Papain-like_cys_pep_sf"/>
</dbReference>
<dbReference type="InterPro" id="IPR018200">
    <property type="entry name" value="USP_CS"/>
</dbReference>
<feature type="region of interest" description="Disordered" evidence="8">
    <location>
        <begin position="83"/>
        <end position="110"/>
    </location>
</feature>
<dbReference type="PROSITE" id="PS00972">
    <property type="entry name" value="USP_1"/>
    <property type="match status" value="1"/>
</dbReference>
<dbReference type="InterPro" id="IPR036873">
    <property type="entry name" value="Rhodanese-like_dom_sf"/>
</dbReference>
<dbReference type="EC" id="3.4.19.12" evidence="3"/>
<dbReference type="InterPro" id="IPR028889">
    <property type="entry name" value="USP"/>
</dbReference>
<dbReference type="GO" id="GO:0004843">
    <property type="term" value="F:cysteine-type deubiquitinase activity"/>
    <property type="evidence" value="ECO:0007669"/>
    <property type="project" value="UniProtKB-EC"/>
</dbReference>
<dbReference type="Gene3D" id="3.90.70.10">
    <property type="entry name" value="Cysteine proteinases"/>
    <property type="match status" value="1"/>
</dbReference>
<sequence length="1059" mass="114131">MLPTTTAPTSTVLDSPQKKIQNLVAASAVEYDPNYGAKKYIRSAHGILNLRVVDLLPDTEKIKELLLAKYESIQDIETSALATAAKAGRPKPPPRPTKPEFLSSSRYDGQTPITAAPTQVNSSLPAPITSSAVYLSTISQPLVFNQNSTSTGGIQGSIGLMSVASSNNMPTAPTSTSLASYLPLQPTIYGTTTPSTSAFQPNVTPIPTNGISSGPPVSTMSTNLNPTSIASGSGPLPQSSLNSAPIPTLNSPTPTSAVMANGNTREVGGSPSAAPSPSTSTQSSVSIGSDNTSPYPYPVSIKPQRLLQYMRQPNSPSLLLIDVRMQVQYENARIKSSAIVNIEPPALRDGVSAKTIADQGLFNNPPSERKLFADRATFSLVIYYDQRSTEIPTSGPLCNLVRALHDLEFEKALFRRPVFLIGGFDAWLECAGMNWVEGLGVDAARCIGLPSPPPTDIDDSSSTASQDDLQHSSRPKPTPPNPSASPHAIFAKISRGGGMNRHEGRIIRQNLQDYIGRDDDPQSMVNPRIGSNSPNLPNIAYPPRATPYTNTNAASYPSNTSGGINVNTTFGSYSLPDQYGSYNQGSTMAPNGISNKGTATSGQLQRRLTIYDDHWNNFGGVERHSQKVTSPPIPEKIPIPGAAMSISSTSVNTSTGPSLPTAPPASYMAPPIPPKPMRPLPQPPGMNDLKDYTKFGSGFSKIGGSQLGKTGLTNLGNTCFMNSVIQCLIATPPLSRYFLDGSFKRHINIRNPLGTQGKLADAFSDLIRSMWSGQSLVVSPTSFRYAIGGFAPQFKGGEQHDSQEFLSFLLDGLHEDLKLEPRPAPPGDDEGSEADDARMEMLPEYEASEIAWNRYLRRDNSIIVNLFQGQFKNRLCCTKCGKTSTTYNAFMYLALPIKAKVSGRQPQTLSSCLNAFVEPEIMDGDNAWNCPHCKKPRKATKTLTLSRVPDVLLIQLKRFSSDGPFKNKIKAMVQYPIQDLDLTKYLPKRPGGGPAEPAIFDLYAVSNHSGEVSSGHYTACVRGETPNSWINFDDSRVSPCDKSVAVSEHGYTLFYVRKK</sequence>
<dbReference type="EMBL" id="JAAAID010000171">
    <property type="protein sequence ID" value="KAG0021241.1"/>
    <property type="molecule type" value="Genomic_DNA"/>
</dbReference>
<dbReference type="AlphaFoldDB" id="A0A9P6T310"/>
<evidence type="ECO:0000259" key="10">
    <source>
        <dbReference type="PROSITE" id="PS50235"/>
    </source>
</evidence>
<evidence type="ECO:0000256" key="2">
    <source>
        <dbReference type="ARBA" id="ARBA00009085"/>
    </source>
</evidence>
<feature type="region of interest" description="Disordered" evidence="8">
    <location>
        <begin position="209"/>
        <end position="296"/>
    </location>
</feature>
<evidence type="ECO:0000256" key="5">
    <source>
        <dbReference type="ARBA" id="ARBA00022786"/>
    </source>
</evidence>
<comment type="caution">
    <text evidence="11">The sequence shown here is derived from an EMBL/GenBank/DDBJ whole genome shotgun (WGS) entry which is preliminary data.</text>
</comment>
<feature type="compositionally biased region" description="Low complexity" evidence="8">
    <location>
        <begin position="267"/>
        <end position="289"/>
    </location>
</feature>
<dbReference type="CDD" id="cd02674">
    <property type="entry name" value="Peptidase_C19R"/>
    <property type="match status" value="1"/>
</dbReference>
<evidence type="ECO:0000259" key="9">
    <source>
        <dbReference type="PROSITE" id="PS50206"/>
    </source>
</evidence>
<feature type="compositionally biased region" description="Polar residues" evidence="8">
    <location>
        <begin position="209"/>
        <end position="264"/>
    </location>
</feature>
<evidence type="ECO:0000313" key="11">
    <source>
        <dbReference type="EMBL" id="KAG0021241.1"/>
    </source>
</evidence>
<accession>A0A9P6T310</accession>
<evidence type="ECO:0000313" key="12">
    <source>
        <dbReference type="Proteomes" id="UP000703661"/>
    </source>
</evidence>
<dbReference type="Pfam" id="PF00443">
    <property type="entry name" value="UCH"/>
    <property type="match status" value="1"/>
</dbReference>
<keyword evidence="4 11" id="KW-0645">Protease</keyword>
<evidence type="ECO:0000256" key="6">
    <source>
        <dbReference type="ARBA" id="ARBA00022801"/>
    </source>
</evidence>
<evidence type="ECO:0000256" key="3">
    <source>
        <dbReference type="ARBA" id="ARBA00012759"/>
    </source>
</evidence>
<dbReference type="PROSITE" id="PS00973">
    <property type="entry name" value="USP_2"/>
    <property type="match status" value="1"/>
</dbReference>
<dbReference type="PANTHER" id="PTHR21646:SF95">
    <property type="entry name" value="UBIQUITIN CARBOXYL-TERMINAL HYDROLASE 4-RELATED"/>
    <property type="match status" value="1"/>
</dbReference>
<keyword evidence="7" id="KW-0788">Thiol protease</keyword>
<comment type="similarity">
    <text evidence="2">Belongs to the peptidase C19 family.</text>
</comment>
<evidence type="ECO:0000256" key="7">
    <source>
        <dbReference type="ARBA" id="ARBA00022807"/>
    </source>
</evidence>
<evidence type="ECO:0000256" key="1">
    <source>
        <dbReference type="ARBA" id="ARBA00000707"/>
    </source>
</evidence>